<evidence type="ECO:0000256" key="4">
    <source>
        <dbReference type="ARBA" id="ARBA00023157"/>
    </source>
</evidence>
<evidence type="ECO:0000313" key="8">
    <source>
        <dbReference type="Ensembl" id="ENSMMOP00000000336.1"/>
    </source>
</evidence>
<evidence type="ECO:0000259" key="7">
    <source>
        <dbReference type="PROSITE" id="PS50026"/>
    </source>
</evidence>
<dbReference type="InterPro" id="IPR009030">
    <property type="entry name" value="Growth_fac_rcpt_cys_sf"/>
</dbReference>
<dbReference type="SMART" id="SM00179">
    <property type="entry name" value="EGF_CA"/>
    <property type="match status" value="5"/>
</dbReference>
<evidence type="ECO:0000313" key="9">
    <source>
        <dbReference type="Proteomes" id="UP000261620"/>
    </source>
</evidence>
<keyword evidence="4 6" id="KW-1015">Disulfide bond</keyword>
<dbReference type="InterPro" id="IPR024731">
    <property type="entry name" value="NELL2-like_EGF"/>
</dbReference>
<dbReference type="Pfam" id="PF12947">
    <property type="entry name" value="EGF_3"/>
    <property type="match status" value="1"/>
</dbReference>
<keyword evidence="3" id="KW-0677">Repeat</keyword>
<reference evidence="8" key="2">
    <citation type="submission" date="2025-09" db="UniProtKB">
        <authorList>
            <consortium name="Ensembl"/>
        </authorList>
    </citation>
    <scope>IDENTIFICATION</scope>
</reference>
<evidence type="ECO:0000256" key="2">
    <source>
        <dbReference type="ARBA" id="ARBA00022729"/>
    </source>
</evidence>
<accession>A0A3Q3VIH1</accession>
<comment type="caution">
    <text evidence="6">Lacks conserved residue(s) required for the propagation of feature annotation.</text>
</comment>
<dbReference type="SMART" id="SM00181">
    <property type="entry name" value="EGF"/>
    <property type="match status" value="5"/>
</dbReference>
<dbReference type="InterPro" id="IPR049883">
    <property type="entry name" value="NOTCH1_EGF-like"/>
</dbReference>
<dbReference type="PROSITE" id="PS01186">
    <property type="entry name" value="EGF_2"/>
    <property type="match status" value="5"/>
</dbReference>
<keyword evidence="9" id="KW-1185">Reference proteome</keyword>
<evidence type="ECO:0000256" key="6">
    <source>
        <dbReference type="PROSITE-ProRule" id="PRU00076"/>
    </source>
</evidence>
<dbReference type="Pfam" id="PF07645">
    <property type="entry name" value="EGF_CA"/>
    <property type="match status" value="3"/>
</dbReference>
<dbReference type="SUPFAM" id="SSF57196">
    <property type="entry name" value="EGF/Laminin"/>
    <property type="match status" value="1"/>
</dbReference>
<dbReference type="InterPro" id="IPR001881">
    <property type="entry name" value="EGF-like_Ca-bd_dom"/>
</dbReference>
<keyword evidence="2" id="KW-0732">Signal</keyword>
<protein>
    <recommendedName>
        <fullName evidence="7">EGF-like domain-containing protein</fullName>
    </recommendedName>
</protein>
<dbReference type="Pfam" id="PF14670">
    <property type="entry name" value="FXa_inhibition"/>
    <property type="match status" value="1"/>
</dbReference>
<proteinExistence type="predicted"/>
<evidence type="ECO:0000256" key="3">
    <source>
        <dbReference type="ARBA" id="ARBA00022737"/>
    </source>
</evidence>
<dbReference type="InterPro" id="IPR052235">
    <property type="entry name" value="Nephronectin_domain"/>
</dbReference>
<feature type="domain" description="EGF-like" evidence="7">
    <location>
        <begin position="172"/>
        <end position="212"/>
    </location>
</feature>
<dbReference type="PROSITE" id="PS50026">
    <property type="entry name" value="EGF_3"/>
    <property type="match status" value="5"/>
</dbReference>
<dbReference type="GO" id="GO:0005509">
    <property type="term" value="F:calcium ion binding"/>
    <property type="evidence" value="ECO:0007669"/>
    <property type="project" value="InterPro"/>
</dbReference>
<feature type="disulfide bond" evidence="6">
    <location>
        <begin position="29"/>
        <end position="46"/>
    </location>
</feature>
<dbReference type="STRING" id="94237.ENSMMOP00000000336"/>
<dbReference type="PANTHER" id="PTHR24050">
    <property type="entry name" value="PA14 DOMAIN-CONTAINING PROTEIN"/>
    <property type="match status" value="1"/>
</dbReference>
<feature type="domain" description="EGF-like" evidence="7">
    <location>
        <begin position="251"/>
        <end position="291"/>
    </location>
</feature>
<dbReference type="FunFam" id="2.10.25.10:FF:000010">
    <property type="entry name" value="Pro-epidermal growth factor"/>
    <property type="match status" value="1"/>
</dbReference>
<dbReference type="FunFam" id="2.10.25.10:FF:000038">
    <property type="entry name" value="Fibrillin 2"/>
    <property type="match status" value="2"/>
</dbReference>
<dbReference type="Gene3D" id="2.10.25.10">
    <property type="entry name" value="Laminin"/>
    <property type="match status" value="5"/>
</dbReference>
<dbReference type="InterPro" id="IPR018097">
    <property type="entry name" value="EGF_Ca-bd_CS"/>
</dbReference>
<keyword evidence="5" id="KW-0325">Glycoprotein</keyword>
<dbReference type="FunFam" id="2.10.25.10:FF:000037">
    <property type="entry name" value="Signal peptide, CUB domain and EGF-like domain-containing 2"/>
    <property type="match status" value="1"/>
</dbReference>
<dbReference type="GO" id="GO:0030855">
    <property type="term" value="P:epithelial cell differentiation"/>
    <property type="evidence" value="ECO:0007669"/>
    <property type="project" value="UniProtKB-ARBA"/>
</dbReference>
<dbReference type="Proteomes" id="UP000261620">
    <property type="component" value="Unplaced"/>
</dbReference>
<dbReference type="PROSITE" id="PS01187">
    <property type="entry name" value="EGF_CA"/>
    <property type="match status" value="2"/>
</dbReference>
<feature type="domain" description="EGF-like" evidence="7">
    <location>
        <begin position="292"/>
        <end position="332"/>
    </location>
</feature>
<reference evidence="8" key="1">
    <citation type="submission" date="2025-08" db="UniProtKB">
        <authorList>
            <consortium name="Ensembl"/>
        </authorList>
    </citation>
    <scope>IDENTIFICATION</scope>
</reference>
<dbReference type="PROSITE" id="PS00010">
    <property type="entry name" value="ASX_HYDROXYL"/>
    <property type="match status" value="5"/>
</dbReference>
<dbReference type="GO" id="GO:0071944">
    <property type="term" value="C:cell periphery"/>
    <property type="evidence" value="ECO:0007669"/>
    <property type="project" value="UniProtKB-ARBA"/>
</dbReference>
<dbReference type="InterPro" id="IPR000742">
    <property type="entry name" value="EGF"/>
</dbReference>
<feature type="domain" description="EGF-like" evidence="7">
    <location>
        <begin position="105"/>
        <end position="145"/>
    </location>
</feature>
<dbReference type="CDD" id="cd00054">
    <property type="entry name" value="EGF_CA"/>
    <property type="match status" value="4"/>
</dbReference>
<dbReference type="AlphaFoldDB" id="A0A3Q3VIH1"/>
<dbReference type="Ensembl" id="ENSMMOT00000000341.1">
    <property type="protein sequence ID" value="ENSMMOP00000000336.1"/>
    <property type="gene ID" value="ENSMMOG00000000277.1"/>
</dbReference>
<dbReference type="FunFam" id="2.10.25.10:FF:000017">
    <property type="entry name" value="latent-transforming growth factor beta-binding protein 4 isoform X1"/>
    <property type="match status" value="1"/>
</dbReference>
<name>A0A3Q3VIH1_MOLML</name>
<evidence type="ECO:0000256" key="5">
    <source>
        <dbReference type="ARBA" id="ARBA00023180"/>
    </source>
</evidence>
<dbReference type="PANTHER" id="PTHR24050:SF27">
    <property type="entry name" value="FIBRILLIN-1"/>
    <property type="match status" value="1"/>
</dbReference>
<evidence type="ECO:0000256" key="1">
    <source>
        <dbReference type="ARBA" id="ARBA00022536"/>
    </source>
</evidence>
<sequence length="360" mass="38324">SLHNETCPSHLQSALSSVDVDECSFEGQCHRELGNTCVNTPGSFVCQCQPGFRAEAPACVGKAAVDSKIRVCFSQITCFSGVFAIGRHIENFCMWPSSLLVSDPDVDECVERPAVCDGPVVCENTMGSYKCVCPPGYRGNGSHCEGKLLVPPPIKNDPEWNNVQCVCTPFPDENECATGGHGCDSKARCGNIIGSYFCQCYQGFNGDGRSCFGGCFQQWCSLLAVLVSVLACANSTRAHSAHPVGIALIADIDECAVNNGHCAHNCSNESGGYSCQCATGYQLDQDGHNCTDVDECSVLSGTCEHICTNTWGSFQCSCRPGYQLHIDGHTCVGQSLPETLSRLAAVYLLASVLKDFAAGT</sequence>
<dbReference type="SUPFAM" id="SSF57184">
    <property type="entry name" value="Growth factor receptor domain"/>
    <property type="match status" value="2"/>
</dbReference>
<feature type="domain" description="EGF-like" evidence="7">
    <location>
        <begin position="19"/>
        <end position="60"/>
    </location>
</feature>
<keyword evidence="1 6" id="KW-0245">EGF-like domain</keyword>
<organism evidence="8 9">
    <name type="scientific">Mola mola</name>
    <name type="common">Ocean sunfish</name>
    <name type="synonym">Tetraodon mola</name>
    <dbReference type="NCBI Taxonomy" id="94237"/>
    <lineage>
        <taxon>Eukaryota</taxon>
        <taxon>Metazoa</taxon>
        <taxon>Chordata</taxon>
        <taxon>Craniata</taxon>
        <taxon>Vertebrata</taxon>
        <taxon>Euteleostomi</taxon>
        <taxon>Actinopterygii</taxon>
        <taxon>Neopterygii</taxon>
        <taxon>Teleostei</taxon>
        <taxon>Neoteleostei</taxon>
        <taxon>Acanthomorphata</taxon>
        <taxon>Eupercaria</taxon>
        <taxon>Tetraodontiformes</taxon>
        <taxon>Molidae</taxon>
        <taxon>Mola</taxon>
    </lineage>
</organism>
<dbReference type="InterPro" id="IPR000152">
    <property type="entry name" value="EGF-type_Asp/Asn_hydroxyl_site"/>
</dbReference>